<keyword evidence="1" id="KW-0472">Membrane</keyword>
<keyword evidence="1" id="KW-0812">Transmembrane</keyword>
<organism evidence="3 4">
    <name type="scientific">Clostridium tetani</name>
    <dbReference type="NCBI Taxonomy" id="1513"/>
    <lineage>
        <taxon>Bacteria</taxon>
        <taxon>Bacillati</taxon>
        <taxon>Bacillota</taxon>
        <taxon>Clostridia</taxon>
        <taxon>Eubacteriales</taxon>
        <taxon>Clostridiaceae</taxon>
        <taxon>Clostridium</taxon>
    </lineage>
</organism>
<protein>
    <submittedName>
        <fullName evidence="3">Uncharacterized protein</fullName>
    </submittedName>
</protein>
<dbReference type="EMBL" id="AP026818">
    <property type="protein sequence ID" value="BDR82050.1"/>
    <property type="molecule type" value="Genomic_DNA"/>
</dbReference>
<name>A0A4Q0VAB2_CLOTA</name>
<feature type="transmembrane region" description="Helical" evidence="1">
    <location>
        <begin position="6"/>
        <end position="27"/>
    </location>
</feature>
<reference evidence="3 4" key="1">
    <citation type="submission" date="2018-06" db="EMBL/GenBank/DDBJ databases">
        <title>Genome conservation of Clostridium tetani.</title>
        <authorList>
            <person name="Bruggemann H."/>
            <person name="Popoff M.R."/>
        </authorList>
    </citation>
    <scope>NUCLEOTIDE SEQUENCE [LARGE SCALE GENOMIC DNA]</scope>
    <source>
        <strain evidence="3 4">2017.061</strain>
    </source>
</reference>
<dbReference type="EMBL" id="QMAP01000017">
    <property type="protein sequence ID" value="RXI44548.1"/>
    <property type="molecule type" value="Genomic_DNA"/>
</dbReference>
<keyword evidence="1" id="KW-1133">Transmembrane helix</keyword>
<evidence type="ECO:0000313" key="5">
    <source>
        <dbReference type="Proteomes" id="UP001321763"/>
    </source>
</evidence>
<dbReference type="Proteomes" id="UP000290921">
    <property type="component" value="Unassembled WGS sequence"/>
</dbReference>
<accession>A0A4Q0VAB2</accession>
<evidence type="ECO:0000313" key="4">
    <source>
        <dbReference type="Proteomes" id="UP000290921"/>
    </source>
</evidence>
<dbReference type="Proteomes" id="UP001321763">
    <property type="component" value="Chromosome"/>
</dbReference>
<gene>
    <name evidence="3" type="ORF">DP130_13070</name>
    <name evidence="2" type="ORF">K234311028_22960</name>
</gene>
<evidence type="ECO:0000313" key="3">
    <source>
        <dbReference type="EMBL" id="RXI44548.1"/>
    </source>
</evidence>
<proteinExistence type="predicted"/>
<evidence type="ECO:0000256" key="1">
    <source>
        <dbReference type="SAM" id="Phobius"/>
    </source>
</evidence>
<dbReference type="RefSeq" id="WP_035142168.1">
    <property type="nucleotide sequence ID" value="NZ_AP026806.1"/>
</dbReference>
<sequence>MILTIEILSIITMIIFGIVGIWSFIILKQIFNQLKYKNYLLEKLNLHIFNLSQSFSKDVKSQEDALN</sequence>
<evidence type="ECO:0000313" key="2">
    <source>
        <dbReference type="EMBL" id="BDR82050.1"/>
    </source>
</evidence>
<reference evidence="2 5" key="2">
    <citation type="submission" date="2022-09" db="EMBL/GenBank/DDBJ databases">
        <title>complete genome sequences of Clostridium tetani str. KHSU-234311-028 isolated from soil.</title>
        <authorList>
            <person name="Sekizuka T."/>
            <person name="Shitada C."/>
            <person name="Takahashi M."/>
            <person name="Kuroda M."/>
        </authorList>
    </citation>
    <scope>NUCLEOTIDE SEQUENCE [LARGE SCALE GENOMIC DNA]</scope>
    <source>
        <strain evidence="2 5">KHSU-234311-028</strain>
    </source>
</reference>
<dbReference type="AlphaFoldDB" id="A0A4Q0VAB2"/>